<evidence type="ECO:0000313" key="1">
    <source>
        <dbReference type="EMBL" id="OZG52850.1"/>
    </source>
</evidence>
<dbReference type="AlphaFoldDB" id="A0A261F157"/>
<dbReference type="EMBL" id="MWWQ01000005">
    <property type="protein sequence ID" value="OZG52850.1"/>
    <property type="molecule type" value="Genomic_DNA"/>
</dbReference>
<dbReference type="Proteomes" id="UP000216454">
    <property type="component" value="Unassembled WGS sequence"/>
</dbReference>
<reference evidence="1 2" key="1">
    <citation type="journal article" date="2017" name="BMC Genomics">
        <title>Comparative genomic and phylogenomic analyses of the Bifidobacteriaceae family.</title>
        <authorList>
            <person name="Lugli G.A."/>
            <person name="Milani C."/>
            <person name="Turroni F."/>
            <person name="Duranti S."/>
            <person name="Mancabelli L."/>
            <person name="Mangifesta M."/>
            <person name="Ferrario C."/>
            <person name="Modesto M."/>
            <person name="Mattarelli P."/>
            <person name="Jiri K."/>
            <person name="van Sinderen D."/>
            <person name="Ventura M."/>
        </authorList>
    </citation>
    <scope>NUCLEOTIDE SEQUENCE [LARGE SCALE GENOMIC DNA]</scope>
    <source>
        <strain evidence="1 2">DSM 24744</strain>
    </source>
</reference>
<comment type="caution">
    <text evidence="1">The sequence shown here is derived from an EMBL/GenBank/DDBJ whole genome shotgun (WGS) entry which is preliminary data.</text>
</comment>
<protein>
    <submittedName>
        <fullName evidence="1">Uncharacterized protein</fullName>
    </submittedName>
</protein>
<name>A0A261F157_9BIFI</name>
<proteinExistence type="predicted"/>
<sequence length="120" mass="12855">MFPFANLQIHSSADVCPSSQLAGHCTAAESSGNDRVCEAAASYLSNRTHASTGTTSTIPYAAISGFTHKPLMPCRRRYSSHWSNPSAIHKMMKLVSKYTRPIGIGGNTRRSARNGGSVIV</sequence>
<gene>
    <name evidence="1" type="ORF">PSSU_0468</name>
</gene>
<organism evidence="1 2">
    <name type="scientific">Pseudoscardovia suis</name>
    <dbReference type="NCBI Taxonomy" id="987063"/>
    <lineage>
        <taxon>Bacteria</taxon>
        <taxon>Bacillati</taxon>
        <taxon>Actinomycetota</taxon>
        <taxon>Actinomycetes</taxon>
        <taxon>Bifidobacteriales</taxon>
        <taxon>Bifidobacteriaceae</taxon>
        <taxon>Pseudoscardovia</taxon>
    </lineage>
</organism>
<accession>A0A261F157</accession>
<evidence type="ECO:0000313" key="2">
    <source>
        <dbReference type="Proteomes" id="UP000216454"/>
    </source>
</evidence>
<keyword evidence="2" id="KW-1185">Reference proteome</keyword>